<protein>
    <submittedName>
        <fullName evidence="2">Uncharacterized protein</fullName>
    </submittedName>
</protein>
<name>A0A9P3PS54_LYOSH</name>
<feature type="compositionally biased region" description="Polar residues" evidence="1">
    <location>
        <begin position="318"/>
        <end position="330"/>
    </location>
</feature>
<dbReference type="OrthoDB" id="3223825at2759"/>
<reference evidence="2" key="1">
    <citation type="submission" date="2022-07" db="EMBL/GenBank/DDBJ databases">
        <title>The genome of Lyophyllum shimeji provides insight into the initial evolution of ectomycorrhizal fungal genome.</title>
        <authorList>
            <person name="Kobayashi Y."/>
            <person name="Shibata T."/>
            <person name="Hirakawa H."/>
            <person name="Shigenobu S."/>
            <person name="Nishiyama T."/>
            <person name="Yamada A."/>
            <person name="Hasebe M."/>
            <person name="Kawaguchi M."/>
        </authorList>
    </citation>
    <scope>NUCLEOTIDE SEQUENCE</scope>
    <source>
        <strain evidence="2">AT787</strain>
    </source>
</reference>
<keyword evidence="3" id="KW-1185">Reference proteome</keyword>
<evidence type="ECO:0000256" key="1">
    <source>
        <dbReference type="SAM" id="MobiDB-lite"/>
    </source>
</evidence>
<comment type="caution">
    <text evidence="2">The sequence shown here is derived from an EMBL/GenBank/DDBJ whole genome shotgun (WGS) entry which is preliminary data.</text>
</comment>
<dbReference type="EMBL" id="BRPK01000008">
    <property type="protein sequence ID" value="GLB40382.1"/>
    <property type="molecule type" value="Genomic_DNA"/>
</dbReference>
<organism evidence="2 3">
    <name type="scientific">Lyophyllum shimeji</name>
    <name type="common">Hon-shimeji</name>
    <name type="synonym">Tricholoma shimeji</name>
    <dbReference type="NCBI Taxonomy" id="47721"/>
    <lineage>
        <taxon>Eukaryota</taxon>
        <taxon>Fungi</taxon>
        <taxon>Dikarya</taxon>
        <taxon>Basidiomycota</taxon>
        <taxon>Agaricomycotina</taxon>
        <taxon>Agaricomycetes</taxon>
        <taxon>Agaricomycetidae</taxon>
        <taxon>Agaricales</taxon>
        <taxon>Tricholomatineae</taxon>
        <taxon>Lyophyllaceae</taxon>
        <taxon>Lyophyllum</taxon>
    </lineage>
</organism>
<evidence type="ECO:0000313" key="2">
    <source>
        <dbReference type="EMBL" id="GLB40382.1"/>
    </source>
</evidence>
<proteinExistence type="predicted"/>
<gene>
    <name evidence="2" type="ORF">LshimejAT787_0802530</name>
</gene>
<evidence type="ECO:0000313" key="3">
    <source>
        <dbReference type="Proteomes" id="UP001063166"/>
    </source>
</evidence>
<feature type="region of interest" description="Disordered" evidence="1">
    <location>
        <begin position="313"/>
        <end position="361"/>
    </location>
</feature>
<sequence>MEEFSTRAPGPPDGLFLERLDTFMDKCLADIKAFSEREYRPFEETRQYVAEWHAKYLFQPQPNDATGHNALKVRSVLCNASRMLESLCEVSGVQSFILAVDPNNPADMGFLGGSVVGREFWRGMRGGGELGAKSFKVHCLRDLEAQVTPPYSREEGTSSRASSVAAKIAPARSLKNDLYESVRKALRSVSGVRNAEMKWTNPERLDVYGVRLVGWPSGIPAQNPSSLKASQNKILLECLENGTMRFEKLFPAAGANEHADHYNLDEGHFPDEAEDADDFSWAYDADAGDSSISAIQAPSAVQTAKIHAYSYAPEARSRTGSGNALSSQMSGPPHSLPSSAQPPSSRKRPRSESDQAADQNT</sequence>
<dbReference type="AlphaFoldDB" id="A0A9P3PS54"/>
<accession>A0A9P3PS54</accession>
<dbReference type="Proteomes" id="UP001063166">
    <property type="component" value="Unassembled WGS sequence"/>
</dbReference>